<evidence type="ECO:0000256" key="1">
    <source>
        <dbReference type="SAM" id="MobiDB-lite"/>
    </source>
</evidence>
<reference evidence="2 3" key="1">
    <citation type="journal article" date="2018" name="Front. Plant Sci.">
        <title>Red Clover (Trifolium pratense) and Zigzag Clover (T. medium) - A Picture of Genomic Similarities and Differences.</title>
        <authorList>
            <person name="Dluhosova J."/>
            <person name="Istvanek J."/>
            <person name="Nedelnik J."/>
            <person name="Repkova J."/>
        </authorList>
    </citation>
    <scope>NUCLEOTIDE SEQUENCE [LARGE SCALE GENOMIC DNA]</scope>
    <source>
        <strain evidence="3">cv. 10/8</strain>
        <tissue evidence="2">Leaf</tissue>
    </source>
</reference>
<evidence type="ECO:0000313" key="3">
    <source>
        <dbReference type="Proteomes" id="UP000265520"/>
    </source>
</evidence>
<name>A0A392ULP8_9FABA</name>
<comment type="caution">
    <text evidence="2">The sequence shown here is derived from an EMBL/GenBank/DDBJ whole genome shotgun (WGS) entry which is preliminary data.</text>
</comment>
<evidence type="ECO:0000313" key="2">
    <source>
        <dbReference type="EMBL" id="MCI73677.1"/>
    </source>
</evidence>
<dbReference type="AlphaFoldDB" id="A0A392ULP8"/>
<protein>
    <submittedName>
        <fullName evidence="2">Uncharacterized protein</fullName>
    </submittedName>
</protein>
<proteinExistence type="predicted"/>
<dbReference type="EMBL" id="LXQA010843808">
    <property type="protein sequence ID" value="MCI73677.1"/>
    <property type="molecule type" value="Genomic_DNA"/>
</dbReference>
<accession>A0A392ULP8</accession>
<keyword evidence="3" id="KW-1185">Reference proteome</keyword>
<feature type="region of interest" description="Disordered" evidence="1">
    <location>
        <begin position="1"/>
        <end position="31"/>
    </location>
</feature>
<feature type="non-terminal residue" evidence="2">
    <location>
        <position position="31"/>
    </location>
</feature>
<dbReference type="Proteomes" id="UP000265520">
    <property type="component" value="Unassembled WGS sequence"/>
</dbReference>
<organism evidence="2 3">
    <name type="scientific">Trifolium medium</name>
    <dbReference type="NCBI Taxonomy" id="97028"/>
    <lineage>
        <taxon>Eukaryota</taxon>
        <taxon>Viridiplantae</taxon>
        <taxon>Streptophyta</taxon>
        <taxon>Embryophyta</taxon>
        <taxon>Tracheophyta</taxon>
        <taxon>Spermatophyta</taxon>
        <taxon>Magnoliopsida</taxon>
        <taxon>eudicotyledons</taxon>
        <taxon>Gunneridae</taxon>
        <taxon>Pentapetalae</taxon>
        <taxon>rosids</taxon>
        <taxon>fabids</taxon>
        <taxon>Fabales</taxon>
        <taxon>Fabaceae</taxon>
        <taxon>Papilionoideae</taxon>
        <taxon>50 kb inversion clade</taxon>
        <taxon>NPAAA clade</taxon>
        <taxon>Hologalegina</taxon>
        <taxon>IRL clade</taxon>
        <taxon>Trifolieae</taxon>
        <taxon>Trifolium</taxon>
    </lineage>
</organism>
<sequence>MRERGARPKARERTGGEREVVEVINDSDGPE</sequence>
<feature type="compositionally biased region" description="Basic and acidic residues" evidence="1">
    <location>
        <begin position="1"/>
        <end position="21"/>
    </location>
</feature>